<evidence type="ECO:0000256" key="4">
    <source>
        <dbReference type="ARBA" id="ARBA00023186"/>
    </source>
</evidence>
<dbReference type="Gene3D" id="2.40.30.60">
    <property type="entry name" value="RimM"/>
    <property type="match status" value="1"/>
</dbReference>
<keyword evidence="2 5" id="KW-0690">Ribosome biogenesis</keyword>
<dbReference type="Pfam" id="PF01782">
    <property type="entry name" value="RimM"/>
    <property type="match status" value="1"/>
</dbReference>
<comment type="subcellular location">
    <subcellularLocation>
        <location evidence="5">Cytoplasm</location>
    </subcellularLocation>
</comment>
<dbReference type="InterPro" id="IPR056792">
    <property type="entry name" value="PRC_RimM"/>
</dbReference>
<comment type="caution">
    <text evidence="8">The sequence shown here is derived from an EMBL/GenBank/DDBJ whole genome shotgun (WGS) entry which is preliminary data.</text>
</comment>
<dbReference type="GO" id="GO:0043022">
    <property type="term" value="F:ribosome binding"/>
    <property type="evidence" value="ECO:0007669"/>
    <property type="project" value="InterPro"/>
</dbReference>
<name>A0A7W5UXY8_9BACT</name>
<dbReference type="GO" id="GO:0005737">
    <property type="term" value="C:cytoplasm"/>
    <property type="evidence" value="ECO:0007669"/>
    <property type="project" value="UniProtKB-SubCell"/>
</dbReference>
<dbReference type="AlphaFoldDB" id="A0A7W5UXY8"/>
<sequence>MIREEEVIYIGRITRYRGIIGEVELQFTNDAFDRGEAEYLVLNRDGILVPYFWEEYRFKNDSTVILKLMNIDTEAAAKRLVGAEVFYPAAAISEEDADTLPSLKALVGFEVSDQQNRSLGRITDVDDSSVNILLSLSSGHLIPFHDDFLLHHDLQKKVLQLNLPEGILDLI</sequence>
<evidence type="ECO:0000259" key="7">
    <source>
        <dbReference type="Pfam" id="PF24986"/>
    </source>
</evidence>
<dbReference type="PANTHER" id="PTHR33692">
    <property type="entry name" value="RIBOSOME MATURATION FACTOR RIMM"/>
    <property type="match status" value="1"/>
</dbReference>
<dbReference type="HAMAP" id="MF_00014">
    <property type="entry name" value="Ribosome_mat_RimM"/>
    <property type="match status" value="1"/>
</dbReference>
<dbReference type="RefSeq" id="WP_183698066.1">
    <property type="nucleotide sequence ID" value="NZ_JACICA010000017.1"/>
</dbReference>
<dbReference type="GO" id="GO:0042274">
    <property type="term" value="P:ribosomal small subunit biogenesis"/>
    <property type="evidence" value="ECO:0007669"/>
    <property type="project" value="UniProtKB-UniRule"/>
</dbReference>
<reference evidence="8 9" key="1">
    <citation type="submission" date="2020-08" db="EMBL/GenBank/DDBJ databases">
        <title>Genomic Encyclopedia of Type Strains, Phase IV (KMG-IV): sequencing the most valuable type-strain genomes for metagenomic binning, comparative biology and taxonomic classification.</title>
        <authorList>
            <person name="Goeker M."/>
        </authorList>
    </citation>
    <scope>NUCLEOTIDE SEQUENCE [LARGE SCALE GENOMIC DNA]</scope>
    <source>
        <strain evidence="8 9">DSM 22548</strain>
    </source>
</reference>
<evidence type="ECO:0000256" key="5">
    <source>
        <dbReference type="HAMAP-Rule" id="MF_00014"/>
    </source>
</evidence>
<evidence type="ECO:0000256" key="1">
    <source>
        <dbReference type="ARBA" id="ARBA00022490"/>
    </source>
</evidence>
<protein>
    <recommendedName>
        <fullName evidence="5">Ribosome maturation factor RimM</fullName>
    </recommendedName>
</protein>
<dbReference type="Gene3D" id="2.30.30.240">
    <property type="entry name" value="PRC-barrel domain"/>
    <property type="match status" value="1"/>
</dbReference>
<dbReference type="InterPro" id="IPR011033">
    <property type="entry name" value="PRC_barrel-like_sf"/>
</dbReference>
<evidence type="ECO:0000256" key="3">
    <source>
        <dbReference type="ARBA" id="ARBA00022552"/>
    </source>
</evidence>
<dbReference type="GO" id="GO:0006364">
    <property type="term" value="P:rRNA processing"/>
    <property type="evidence" value="ECO:0007669"/>
    <property type="project" value="UniProtKB-UniRule"/>
</dbReference>
<dbReference type="Pfam" id="PF24986">
    <property type="entry name" value="PRC_RimM"/>
    <property type="match status" value="1"/>
</dbReference>
<proteinExistence type="inferred from homology"/>
<comment type="similarity">
    <text evidence="5">Belongs to the RimM family.</text>
</comment>
<evidence type="ECO:0000256" key="2">
    <source>
        <dbReference type="ARBA" id="ARBA00022517"/>
    </source>
</evidence>
<comment type="subunit">
    <text evidence="5">Binds ribosomal protein uS19.</text>
</comment>
<dbReference type="SUPFAM" id="SSF50346">
    <property type="entry name" value="PRC-barrel domain"/>
    <property type="match status" value="1"/>
</dbReference>
<comment type="function">
    <text evidence="5">An accessory protein needed during the final step in the assembly of 30S ribosomal subunit, possibly for assembly of the head region. Essential for efficient processing of 16S rRNA. May be needed both before and after RbfA during the maturation of 16S rRNA. It has affinity for free ribosomal 30S subunits but not for 70S ribosomes.</text>
</comment>
<dbReference type="InterPro" id="IPR036976">
    <property type="entry name" value="RimM_N_sf"/>
</dbReference>
<keyword evidence="4 5" id="KW-0143">Chaperone</keyword>
<gene>
    <name evidence="5" type="primary">rimM</name>
    <name evidence="8" type="ORF">FHS60_002115</name>
</gene>
<keyword evidence="1 5" id="KW-0963">Cytoplasm</keyword>
<organism evidence="8 9">
    <name type="scientific">Alloprevotella rava</name>
    <dbReference type="NCBI Taxonomy" id="671218"/>
    <lineage>
        <taxon>Bacteria</taxon>
        <taxon>Pseudomonadati</taxon>
        <taxon>Bacteroidota</taxon>
        <taxon>Bacteroidia</taxon>
        <taxon>Bacteroidales</taxon>
        <taxon>Prevotellaceae</taxon>
        <taxon>Alloprevotella</taxon>
    </lineage>
</organism>
<dbReference type="InterPro" id="IPR002676">
    <property type="entry name" value="RimM_N"/>
</dbReference>
<keyword evidence="3 5" id="KW-0698">rRNA processing</keyword>
<dbReference type="GO" id="GO:0005840">
    <property type="term" value="C:ribosome"/>
    <property type="evidence" value="ECO:0007669"/>
    <property type="project" value="InterPro"/>
</dbReference>
<dbReference type="InterPro" id="IPR011961">
    <property type="entry name" value="RimM"/>
</dbReference>
<dbReference type="PANTHER" id="PTHR33692:SF1">
    <property type="entry name" value="RIBOSOME MATURATION FACTOR RIMM"/>
    <property type="match status" value="1"/>
</dbReference>
<evidence type="ECO:0000313" key="9">
    <source>
        <dbReference type="Proteomes" id="UP000541425"/>
    </source>
</evidence>
<feature type="domain" description="RimM N-terminal" evidence="6">
    <location>
        <begin position="10"/>
        <end position="89"/>
    </location>
</feature>
<dbReference type="NCBIfam" id="TIGR02273">
    <property type="entry name" value="16S_RimM"/>
    <property type="match status" value="1"/>
</dbReference>
<accession>A0A7W5UXY8</accession>
<evidence type="ECO:0000313" key="8">
    <source>
        <dbReference type="EMBL" id="MBB3703624.1"/>
    </source>
</evidence>
<evidence type="ECO:0000259" key="6">
    <source>
        <dbReference type="Pfam" id="PF01782"/>
    </source>
</evidence>
<feature type="domain" description="Ribosome maturation factor RimM PRC barrel" evidence="7">
    <location>
        <begin position="105"/>
        <end position="167"/>
    </location>
</feature>
<dbReference type="Proteomes" id="UP000541425">
    <property type="component" value="Unassembled WGS sequence"/>
</dbReference>
<dbReference type="EMBL" id="JACICA010000017">
    <property type="protein sequence ID" value="MBB3703624.1"/>
    <property type="molecule type" value="Genomic_DNA"/>
</dbReference>
<dbReference type="SUPFAM" id="SSF50447">
    <property type="entry name" value="Translation proteins"/>
    <property type="match status" value="1"/>
</dbReference>
<comment type="domain">
    <text evidence="5">The PRC barrel domain binds ribosomal protein uS19.</text>
</comment>
<dbReference type="InterPro" id="IPR009000">
    <property type="entry name" value="Transl_B-barrel_sf"/>
</dbReference>